<proteinExistence type="predicted"/>
<dbReference type="Proteomes" id="UP001283361">
    <property type="component" value="Unassembled WGS sequence"/>
</dbReference>
<gene>
    <name evidence="2" type="ORF">RRG08_004296</name>
</gene>
<dbReference type="AlphaFoldDB" id="A0AAE0YBW9"/>
<reference evidence="2" key="1">
    <citation type="journal article" date="2023" name="G3 (Bethesda)">
        <title>A reference genome for the long-term kleptoplast-retaining sea slug Elysia crispata morphotype clarki.</title>
        <authorList>
            <person name="Eastman K.E."/>
            <person name="Pendleton A.L."/>
            <person name="Shaikh M.A."/>
            <person name="Suttiyut T."/>
            <person name="Ogas R."/>
            <person name="Tomko P."/>
            <person name="Gavelis G."/>
            <person name="Widhalm J.R."/>
            <person name="Wisecaver J.H."/>
        </authorList>
    </citation>
    <scope>NUCLEOTIDE SEQUENCE</scope>
    <source>
        <strain evidence="2">ECLA1</strain>
    </source>
</reference>
<sequence>MMRSLLCSSVHVAEFEGHQKAQLASRQSCDRCRAGDTRCCSRVPFHKLHAWIWPGGKPPAPKASMTNLRDVNLTEDGACSRFPQPTVAASVTETVSPATSRMELVQGFRSQPWPLVLLRLCLPPRQGWSLFKDGACSRFPQPTVAASVTETVSPATSRMELVQGFRSQPWPLVLLRLSLPPRQGWGLFKDHHQSPASLLGPSVSILSPLVVTVSEQETGLTDYANQLDVADRDVLNPTQLAATAGTHVAGRSHGCLRSSGSGGMFQQINSCVFNLIDHHERSGHHIPCSALRTALVSPKPLRRSSSPGAHTCHDSPVQQAAGHAGLACRDGSPGPQERPCWQMAGGQEEAEAPAEAATDSRAPTQA</sequence>
<keyword evidence="3" id="KW-1185">Reference proteome</keyword>
<organism evidence="2 3">
    <name type="scientific">Elysia crispata</name>
    <name type="common">lettuce slug</name>
    <dbReference type="NCBI Taxonomy" id="231223"/>
    <lineage>
        <taxon>Eukaryota</taxon>
        <taxon>Metazoa</taxon>
        <taxon>Spiralia</taxon>
        <taxon>Lophotrochozoa</taxon>
        <taxon>Mollusca</taxon>
        <taxon>Gastropoda</taxon>
        <taxon>Heterobranchia</taxon>
        <taxon>Euthyneura</taxon>
        <taxon>Panpulmonata</taxon>
        <taxon>Sacoglossa</taxon>
        <taxon>Placobranchoidea</taxon>
        <taxon>Plakobranchidae</taxon>
        <taxon>Elysia</taxon>
    </lineage>
</organism>
<name>A0AAE0YBW9_9GAST</name>
<evidence type="ECO:0000313" key="2">
    <source>
        <dbReference type="EMBL" id="KAK3740358.1"/>
    </source>
</evidence>
<dbReference type="EMBL" id="JAWDGP010006471">
    <property type="protein sequence ID" value="KAK3740358.1"/>
    <property type="molecule type" value="Genomic_DNA"/>
</dbReference>
<evidence type="ECO:0000313" key="3">
    <source>
        <dbReference type="Proteomes" id="UP001283361"/>
    </source>
</evidence>
<feature type="region of interest" description="Disordered" evidence="1">
    <location>
        <begin position="299"/>
        <end position="366"/>
    </location>
</feature>
<comment type="caution">
    <text evidence="2">The sequence shown here is derived from an EMBL/GenBank/DDBJ whole genome shotgun (WGS) entry which is preliminary data.</text>
</comment>
<evidence type="ECO:0000256" key="1">
    <source>
        <dbReference type="SAM" id="MobiDB-lite"/>
    </source>
</evidence>
<accession>A0AAE0YBW9</accession>
<protein>
    <submittedName>
        <fullName evidence="2">Uncharacterized protein</fullName>
    </submittedName>
</protein>